<evidence type="ECO:0000313" key="2">
    <source>
        <dbReference type="Proteomes" id="UP000641152"/>
    </source>
</evidence>
<comment type="caution">
    <text evidence="1">The sequence shown here is derived from an EMBL/GenBank/DDBJ whole genome shotgun (WGS) entry which is preliminary data.</text>
</comment>
<accession>A0ABR9DED4</accession>
<gene>
    <name evidence="1" type="ORF">EBB_13155</name>
</gene>
<dbReference type="EMBL" id="JACXST010000002">
    <property type="protein sequence ID" value="MBD9361458.1"/>
    <property type="molecule type" value="Genomic_DNA"/>
</dbReference>
<evidence type="ECO:0000313" key="1">
    <source>
        <dbReference type="EMBL" id="MBD9361458.1"/>
    </source>
</evidence>
<protein>
    <submittedName>
        <fullName evidence="1">Uncharacterized protein</fullName>
    </submittedName>
</protein>
<name>A0ABR9DED4_9GAMM</name>
<organism evidence="1 2">
    <name type="scientific">Methylomonas fluvii</name>
    <dbReference type="NCBI Taxonomy" id="1854564"/>
    <lineage>
        <taxon>Bacteria</taxon>
        <taxon>Pseudomonadati</taxon>
        <taxon>Pseudomonadota</taxon>
        <taxon>Gammaproteobacteria</taxon>
        <taxon>Methylococcales</taxon>
        <taxon>Methylococcaceae</taxon>
        <taxon>Methylomonas</taxon>
    </lineage>
</organism>
<dbReference type="Proteomes" id="UP000641152">
    <property type="component" value="Unassembled WGS sequence"/>
</dbReference>
<reference evidence="1 2" key="1">
    <citation type="submission" date="2020-09" db="EMBL/GenBank/DDBJ databases">
        <title>Methylomonas albis sp. nov. and Methylomonas fluvii sp. nov.: Two cold-adapted methanotrophs from the River Elbe and an amended description of Methylovulum psychrotolerans strain Eb1.</title>
        <authorList>
            <person name="Bussmann I.K."/>
            <person name="Klings K.-W."/>
            <person name="Warnstedt J."/>
            <person name="Hoppert M."/>
            <person name="Saborowski A."/>
            <person name="Horn F."/>
            <person name="Liebner S."/>
        </authorList>
    </citation>
    <scope>NUCLEOTIDE SEQUENCE [LARGE SCALE GENOMIC DNA]</scope>
    <source>
        <strain evidence="1 2">EbB</strain>
    </source>
</reference>
<dbReference type="RefSeq" id="WP_192394274.1">
    <property type="nucleotide sequence ID" value="NZ_CAJHIU010000002.1"/>
</dbReference>
<keyword evidence="2" id="KW-1185">Reference proteome</keyword>
<sequence length="136" mass="14875">MGKVVNVMHSVLASMVHTAFWFYAAMCPLNAFAIDGFTQVRVAMAGSDQPGAFCEDFKLSTPQAKSVLRKARPITSEEYLEGYLYLPCYVKGTANFHGRPSQWKIRAGGNISVTQNDGAEFYLGCKSCAKSFGTGR</sequence>
<proteinExistence type="predicted"/>